<feature type="non-terminal residue" evidence="1">
    <location>
        <position position="175"/>
    </location>
</feature>
<dbReference type="OrthoDB" id="10009520at2759"/>
<dbReference type="GeneID" id="54280337"/>
<accession>A0A6A5X6W6</accession>
<sequence>QSSHPTCFDDEIAALALQLEEIGIYAQGGKGKHPIGIPPDIDVAYEAFRAELGDYTTFLADQQLARSIGTAVHSDGDIVANLTSGEIQCREDRQCALRMSQIEPGFEKPPESTSKEDTMCAATEYQYAGSVLSFPDDVSDDATEAGPSMSYTERQADLLEKLSKRTKCSVCHDLF</sequence>
<evidence type="ECO:0000313" key="1">
    <source>
        <dbReference type="EMBL" id="KAF2008626.1"/>
    </source>
</evidence>
<reference evidence="1" key="1">
    <citation type="journal article" date="2020" name="Stud. Mycol.">
        <title>101 Dothideomycetes genomes: a test case for predicting lifestyles and emergence of pathogens.</title>
        <authorList>
            <person name="Haridas S."/>
            <person name="Albert R."/>
            <person name="Binder M."/>
            <person name="Bloem J."/>
            <person name="Labutti K."/>
            <person name="Salamov A."/>
            <person name="Andreopoulos B."/>
            <person name="Baker S."/>
            <person name="Barry K."/>
            <person name="Bills G."/>
            <person name="Bluhm B."/>
            <person name="Cannon C."/>
            <person name="Castanera R."/>
            <person name="Culley D."/>
            <person name="Daum C."/>
            <person name="Ezra D."/>
            <person name="Gonzalez J."/>
            <person name="Henrissat B."/>
            <person name="Kuo A."/>
            <person name="Liang C."/>
            <person name="Lipzen A."/>
            <person name="Lutzoni F."/>
            <person name="Magnuson J."/>
            <person name="Mondo S."/>
            <person name="Nolan M."/>
            <person name="Ohm R."/>
            <person name="Pangilinan J."/>
            <person name="Park H.-J."/>
            <person name="Ramirez L."/>
            <person name="Alfaro M."/>
            <person name="Sun H."/>
            <person name="Tritt A."/>
            <person name="Yoshinaga Y."/>
            <person name="Zwiers L.-H."/>
            <person name="Turgeon B."/>
            <person name="Goodwin S."/>
            <person name="Spatafora J."/>
            <person name="Crous P."/>
            <person name="Grigoriev I."/>
        </authorList>
    </citation>
    <scope>NUCLEOTIDE SEQUENCE</scope>
    <source>
        <strain evidence="1">CBS 175.79</strain>
    </source>
</reference>
<proteinExistence type="predicted"/>
<keyword evidence="2" id="KW-1185">Reference proteome</keyword>
<dbReference type="Proteomes" id="UP000799778">
    <property type="component" value="Unassembled WGS sequence"/>
</dbReference>
<feature type="non-terminal residue" evidence="1">
    <location>
        <position position="1"/>
    </location>
</feature>
<protein>
    <submittedName>
        <fullName evidence="1">Uncharacterized protein</fullName>
    </submittedName>
</protein>
<organism evidence="1 2">
    <name type="scientific">Aaosphaeria arxii CBS 175.79</name>
    <dbReference type="NCBI Taxonomy" id="1450172"/>
    <lineage>
        <taxon>Eukaryota</taxon>
        <taxon>Fungi</taxon>
        <taxon>Dikarya</taxon>
        <taxon>Ascomycota</taxon>
        <taxon>Pezizomycotina</taxon>
        <taxon>Dothideomycetes</taxon>
        <taxon>Pleosporomycetidae</taxon>
        <taxon>Pleosporales</taxon>
        <taxon>Pleosporales incertae sedis</taxon>
        <taxon>Aaosphaeria</taxon>
    </lineage>
</organism>
<dbReference type="EMBL" id="ML978082">
    <property type="protein sequence ID" value="KAF2008626.1"/>
    <property type="molecule type" value="Genomic_DNA"/>
</dbReference>
<gene>
    <name evidence="1" type="ORF">BU24DRAFT_322184</name>
</gene>
<dbReference type="RefSeq" id="XP_033376965.1">
    <property type="nucleotide sequence ID" value="XM_033522940.1"/>
</dbReference>
<name>A0A6A5X6W6_9PLEO</name>
<dbReference type="AlphaFoldDB" id="A0A6A5X6W6"/>
<evidence type="ECO:0000313" key="2">
    <source>
        <dbReference type="Proteomes" id="UP000799778"/>
    </source>
</evidence>